<proteinExistence type="predicted"/>
<accession>A0A067T172</accession>
<sequence length="254" mass="28426">MDPAYQNKKVIDLSDAELIALGFQGENVHPEVKDIVDKVRASPEHLGTVTCFMVDCLRRRVNRPPTSTVSEAETLYLELSNDPDAHTVVAPNLISKYEMNFWYHGLSTNPPKLMWRSDLETNPFPIPPPGTDFSKIPYKHGVANTAYKTAHGVFNTPLNHVWRDPVVPRIMASMKARGLKCSMLMTARFSTVEEGKDETRGPVVVWIAVRPNTTDAAAVRDATPDILRILADVQITDVVVEWYEGSVDRMVDLP</sequence>
<keyword evidence="2" id="KW-1185">Reference proteome</keyword>
<dbReference type="HOGENOM" id="CLU_100321_0_0_1"/>
<dbReference type="Proteomes" id="UP000027222">
    <property type="component" value="Unassembled WGS sequence"/>
</dbReference>
<reference evidence="2" key="1">
    <citation type="journal article" date="2014" name="Proc. Natl. Acad. Sci. U.S.A.">
        <title>Extensive sampling of basidiomycete genomes demonstrates inadequacy of the white-rot/brown-rot paradigm for wood decay fungi.</title>
        <authorList>
            <person name="Riley R."/>
            <person name="Salamov A.A."/>
            <person name="Brown D.W."/>
            <person name="Nagy L.G."/>
            <person name="Floudas D."/>
            <person name="Held B.W."/>
            <person name="Levasseur A."/>
            <person name="Lombard V."/>
            <person name="Morin E."/>
            <person name="Otillar R."/>
            <person name="Lindquist E.A."/>
            <person name="Sun H."/>
            <person name="LaButti K.M."/>
            <person name="Schmutz J."/>
            <person name="Jabbour D."/>
            <person name="Luo H."/>
            <person name="Baker S.E."/>
            <person name="Pisabarro A.G."/>
            <person name="Walton J.D."/>
            <person name="Blanchette R.A."/>
            <person name="Henrissat B."/>
            <person name="Martin F."/>
            <person name="Cullen D."/>
            <person name="Hibbett D.S."/>
            <person name="Grigoriev I.V."/>
        </authorList>
    </citation>
    <scope>NUCLEOTIDE SEQUENCE [LARGE SCALE GENOMIC DNA]</scope>
    <source>
        <strain evidence="2">CBS 339.88</strain>
    </source>
</reference>
<organism evidence="1 2">
    <name type="scientific">Galerina marginata (strain CBS 339.88)</name>
    <dbReference type="NCBI Taxonomy" id="685588"/>
    <lineage>
        <taxon>Eukaryota</taxon>
        <taxon>Fungi</taxon>
        <taxon>Dikarya</taxon>
        <taxon>Basidiomycota</taxon>
        <taxon>Agaricomycotina</taxon>
        <taxon>Agaricomycetes</taxon>
        <taxon>Agaricomycetidae</taxon>
        <taxon>Agaricales</taxon>
        <taxon>Agaricineae</taxon>
        <taxon>Strophariaceae</taxon>
        <taxon>Galerina</taxon>
    </lineage>
</organism>
<dbReference type="AlphaFoldDB" id="A0A067T172"/>
<evidence type="ECO:0000313" key="2">
    <source>
        <dbReference type="Proteomes" id="UP000027222"/>
    </source>
</evidence>
<protein>
    <submittedName>
        <fullName evidence="1">Uncharacterized protein</fullName>
    </submittedName>
</protein>
<dbReference type="OrthoDB" id="3364808at2759"/>
<gene>
    <name evidence="1" type="ORF">GALMADRAFT_66307</name>
</gene>
<dbReference type="EMBL" id="KL142377">
    <property type="protein sequence ID" value="KDR76881.1"/>
    <property type="molecule type" value="Genomic_DNA"/>
</dbReference>
<name>A0A067T172_GALM3</name>
<evidence type="ECO:0000313" key="1">
    <source>
        <dbReference type="EMBL" id="KDR76881.1"/>
    </source>
</evidence>